<dbReference type="PROSITE" id="PS51154">
    <property type="entry name" value="MACRO"/>
    <property type="match status" value="1"/>
</dbReference>
<dbReference type="AlphaFoldDB" id="A0A7L1UYA3"/>
<dbReference type="Gene3D" id="3.30.720.50">
    <property type="match status" value="1"/>
</dbReference>
<keyword evidence="4" id="KW-0520">NAD</keyword>
<proteinExistence type="predicted"/>
<dbReference type="PANTHER" id="PTHR14453:SF89">
    <property type="entry name" value="PROTEIN MONO-ADP-RIBOSYLTRANSFERASE PARP14"/>
    <property type="match status" value="1"/>
</dbReference>
<keyword evidence="2" id="KW-0328">Glycosyltransferase</keyword>
<dbReference type="GO" id="GO:0003714">
    <property type="term" value="F:transcription corepressor activity"/>
    <property type="evidence" value="ECO:0007669"/>
    <property type="project" value="TreeGrafter"/>
</dbReference>
<dbReference type="EMBL" id="VXBS01002532">
    <property type="protein sequence ID" value="NXO77603.1"/>
    <property type="molecule type" value="Genomic_DNA"/>
</dbReference>
<organism evidence="8 9">
    <name type="scientific">Sitta europaea</name>
    <name type="common">Eurasian nuthatch</name>
    <dbReference type="NCBI Taxonomy" id="50251"/>
    <lineage>
        <taxon>Eukaryota</taxon>
        <taxon>Metazoa</taxon>
        <taxon>Chordata</taxon>
        <taxon>Craniata</taxon>
        <taxon>Vertebrata</taxon>
        <taxon>Euteleostomi</taxon>
        <taxon>Archelosauria</taxon>
        <taxon>Archosauria</taxon>
        <taxon>Dinosauria</taxon>
        <taxon>Saurischia</taxon>
        <taxon>Theropoda</taxon>
        <taxon>Coelurosauria</taxon>
        <taxon>Aves</taxon>
        <taxon>Neognathae</taxon>
        <taxon>Neoaves</taxon>
        <taxon>Telluraves</taxon>
        <taxon>Australaves</taxon>
        <taxon>Passeriformes</taxon>
        <taxon>Sittidae</taxon>
        <taxon>Sitta</taxon>
    </lineage>
</organism>
<keyword evidence="3" id="KW-0808">Transferase</keyword>
<feature type="non-terminal residue" evidence="8">
    <location>
        <position position="321"/>
    </location>
</feature>
<gene>
    <name evidence="8" type="primary">Parp14_2</name>
    <name evidence="8" type="ORF">SITEUR_R15343</name>
</gene>
<dbReference type="GO" id="GO:0010629">
    <property type="term" value="P:negative regulation of gene expression"/>
    <property type="evidence" value="ECO:0007669"/>
    <property type="project" value="TreeGrafter"/>
</dbReference>
<keyword evidence="9" id="KW-1185">Reference proteome</keyword>
<reference evidence="8 9" key="1">
    <citation type="submission" date="2019-09" db="EMBL/GenBank/DDBJ databases">
        <title>Bird 10,000 Genomes (B10K) Project - Family phase.</title>
        <authorList>
            <person name="Zhang G."/>
        </authorList>
    </citation>
    <scope>NUCLEOTIDE SEQUENCE [LARGE SCALE GENOMIC DNA]</scope>
    <source>
        <strain evidence="8">B10K-DU-002-25</strain>
        <tissue evidence="8">Muscle</tissue>
    </source>
</reference>
<feature type="domain" description="Macro" evidence="7">
    <location>
        <begin position="1"/>
        <end position="103"/>
    </location>
</feature>
<dbReference type="InterPro" id="IPR043472">
    <property type="entry name" value="Macro_dom-like"/>
</dbReference>
<evidence type="ECO:0000313" key="9">
    <source>
        <dbReference type="Proteomes" id="UP000583915"/>
    </source>
</evidence>
<protein>
    <submittedName>
        <fullName evidence="8">PAR14 polymerase</fullName>
    </submittedName>
</protein>
<dbReference type="Pfam" id="PF23254">
    <property type="entry name" value="KH_PARP14_8"/>
    <property type="match status" value="1"/>
</dbReference>
<dbReference type="GO" id="GO:1990404">
    <property type="term" value="F:NAD+-protein mono-ADP-ribosyltransferase activity"/>
    <property type="evidence" value="ECO:0007669"/>
    <property type="project" value="TreeGrafter"/>
</dbReference>
<evidence type="ECO:0000259" key="6">
    <source>
        <dbReference type="PROSITE" id="PS50918"/>
    </source>
</evidence>
<dbReference type="InterPro" id="IPR037197">
    <property type="entry name" value="WWE_dom_sf"/>
</dbReference>
<name>A0A7L1UYA3_SITEU</name>
<feature type="domain" description="WWE" evidence="6">
    <location>
        <begin position="236"/>
        <end position="317"/>
    </location>
</feature>
<dbReference type="InterPro" id="IPR052056">
    <property type="entry name" value="Mono-ARTD/PARP"/>
</dbReference>
<dbReference type="GO" id="GO:0003950">
    <property type="term" value="F:NAD+ poly-ADP-ribosyltransferase activity"/>
    <property type="evidence" value="ECO:0007669"/>
    <property type="project" value="TreeGrafter"/>
</dbReference>
<evidence type="ECO:0000256" key="3">
    <source>
        <dbReference type="ARBA" id="ARBA00022679"/>
    </source>
</evidence>
<dbReference type="SUPFAM" id="SSF52949">
    <property type="entry name" value="Macro domain-like"/>
    <property type="match status" value="1"/>
</dbReference>
<dbReference type="Proteomes" id="UP000583915">
    <property type="component" value="Unassembled WGS sequence"/>
</dbReference>
<dbReference type="InterPro" id="IPR054596">
    <property type="entry name" value="PARP14_WWE"/>
</dbReference>
<dbReference type="PROSITE" id="PS50918">
    <property type="entry name" value="WWE"/>
    <property type="match status" value="1"/>
</dbReference>
<evidence type="ECO:0000256" key="5">
    <source>
        <dbReference type="ARBA" id="ARBA00023242"/>
    </source>
</evidence>
<dbReference type="Pfam" id="PF22005">
    <property type="entry name" value="WWE_1"/>
    <property type="match status" value="1"/>
</dbReference>
<evidence type="ECO:0000256" key="1">
    <source>
        <dbReference type="ARBA" id="ARBA00004123"/>
    </source>
</evidence>
<dbReference type="Pfam" id="PF01661">
    <property type="entry name" value="Macro"/>
    <property type="match status" value="1"/>
</dbReference>
<dbReference type="InterPro" id="IPR057049">
    <property type="entry name" value="PARP14_KH_8"/>
</dbReference>
<dbReference type="GO" id="GO:0005634">
    <property type="term" value="C:nucleus"/>
    <property type="evidence" value="ECO:0007669"/>
    <property type="project" value="UniProtKB-SubCell"/>
</dbReference>
<keyword evidence="5" id="KW-0539">Nucleus</keyword>
<evidence type="ECO:0000313" key="8">
    <source>
        <dbReference type="EMBL" id="NXO77603.1"/>
    </source>
</evidence>
<dbReference type="Gene3D" id="3.40.220.10">
    <property type="entry name" value="Leucine Aminopeptidase, subunit E, domain 1"/>
    <property type="match status" value="1"/>
</dbReference>
<comment type="subcellular location">
    <subcellularLocation>
        <location evidence="1">Nucleus</location>
    </subcellularLocation>
</comment>
<dbReference type="InterPro" id="IPR002589">
    <property type="entry name" value="Macro_dom"/>
</dbReference>
<feature type="non-terminal residue" evidence="8">
    <location>
        <position position="1"/>
    </location>
</feature>
<evidence type="ECO:0000259" key="7">
    <source>
        <dbReference type="PROSITE" id="PS51154"/>
    </source>
</evidence>
<dbReference type="PANTHER" id="PTHR14453">
    <property type="entry name" value="PARP/ZINC FINGER CCCH TYPE DOMAIN CONTAINING PROTEIN"/>
    <property type="match status" value="1"/>
</dbReference>
<evidence type="ECO:0000256" key="2">
    <source>
        <dbReference type="ARBA" id="ARBA00022676"/>
    </source>
</evidence>
<accession>A0A7L1UYA3</accession>
<sequence length="321" mass="37078">FVTTRGGKLLCRKIIHLITNYQVKSQVSKVLHECERKMYKSIAFPAIGTGQGGQSSAKVADEMLDAIVEFARQKSVQYLQTIKIVIFQTNMLSDFYESMKKREESDSCTTESWLSMFKSFFWSKKSEKKEFVTLEKKVNLVTFQICGESQEKVDKTEAWIKDLILKEQFQNTISDEAIESFDETQIAILEDLQRGKQVTIELFNKLYPPQIKISGISRDVCSVSQEVQEMINQIKSTEEERSKAEFLFNLVEWRYPGSNGSYVAFDKLTNMRLEHAKMAKKLYLNVKIEMKVYEVDLNTLKATDDKGEIIKLQRVAKDEGK</sequence>
<dbReference type="GO" id="GO:0070212">
    <property type="term" value="P:protein poly-ADP-ribosylation"/>
    <property type="evidence" value="ECO:0007669"/>
    <property type="project" value="TreeGrafter"/>
</dbReference>
<evidence type="ECO:0000256" key="4">
    <source>
        <dbReference type="ARBA" id="ARBA00023027"/>
    </source>
</evidence>
<dbReference type="GO" id="GO:0005737">
    <property type="term" value="C:cytoplasm"/>
    <property type="evidence" value="ECO:0007669"/>
    <property type="project" value="TreeGrafter"/>
</dbReference>
<comment type="caution">
    <text evidence="8">The sequence shown here is derived from an EMBL/GenBank/DDBJ whole genome shotgun (WGS) entry which is preliminary data.</text>
</comment>
<dbReference type="SUPFAM" id="SSF117839">
    <property type="entry name" value="WWE domain"/>
    <property type="match status" value="1"/>
</dbReference>
<dbReference type="InterPro" id="IPR004170">
    <property type="entry name" value="WWE_dom"/>
</dbReference>